<dbReference type="Proteomes" id="UP001054945">
    <property type="component" value="Unassembled WGS sequence"/>
</dbReference>
<evidence type="ECO:0000256" key="1">
    <source>
        <dbReference type="SAM" id="MobiDB-lite"/>
    </source>
</evidence>
<gene>
    <name evidence="2" type="primary">AVEN_215048_1</name>
    <name evidence="2" type="ORF">CEXT_450191</name>
</gene>
<proteinExistence type="predicted"/>
<organism evidence="2 3">
    <name type="scientific">Caerostris extrusa</name>
    <name type="common">Bark spider</name>
    <name type="synonym">Caerostris bankana</name>
    <dbReference type="NCBI Taxonomy" id="172846"/>
    <lineage>
        <taxon>Eukaryota</taxon>
        <taxon>Metazoa</taxon>
        <taxon>Ecdysozoa</taxon>
        <taxon>Arthropoda</taxon>
        <taxon>Chelicerata</taxon>
        <taxon>Arachnida</taxon>
        <taxon>Araneae</taxon>
        <taxon>Araneomorphae</taxon>
        <taxon>Entelegynae</taxon>
        <taxon>Araneoidea</taxon>
        <taxon>Araneidae</taxon>
        <taxon>Caerostris</taxon>
    </lineage>
</organism>
<feature type="compositionally biased region" description="Basic and acidic residues" evidence="1">
    <location>
        <begin position="60"/>
        <end position="71"/>
    </location>
</feature>
<accession>A0AAV4XS66</accession>
<dbReference type="AlphaFoldDB" id="A0AAV4XS66"/>
<dbReference type="EMBL" id="BPLR01000697">
    <property type="protein sequence ID" value="GIY96749.1"/>
    <property type="molecule type" value="Genomic_DNA"/>
</dbReference>
<feature type="region of interest" description="Disordered" evidence="1">
    <location>
        <begin position="57"/>
        <end position="88"/>
    </location>
</feature>
<keyword evidence="3" id="KW-1185">Reference proteome</keyword>
<name>A0AAV4XS66_CAEEX</name>
<evidence type="ECO:0000313" key="3">
    <source>
        <dbReference type="Proteomes" id="UP001054945"/>
    </source>
</evidence>
<evidence type="ECO:0000313" key="2">
    <source>
        <dbReference type="EMBL" id="GIY96749.1"/>
    </source>
</evidence>
<protein>
    <submittedName>
        <fullName evidence="2">Uncharacterized protein</fullName>
    </submittedName>
</protein>
<sequence length="180" mass="21006">MKYCVPERVFRVPSIANILQHLRFKREKIKNSLVIHKKQVSCQNNRPNGLVQVEINNEENSNRSKMEEDVKIVPNTPKSERKKESADDDEKSLEWHLKDCLEKLAIYDAVWILSKEETFHQVFFPCEGPGMECDFVLQSIQNRGIGEKGLSTVGIMPCDVFYRDYGEDDEVQEDSEKRKR</sequence>
<reference evidence="2 3" key="1">
    <citation type="submission" date="2021-06" db="EMBL/GenBank/DDBJ databases">
        <title>Caerostris extrusa draft genome.</title>
        <authorList>
            <person name="Kono N."/>
            <person name="Arakawa K."/>
        </authorList>
    </citation>
    <scope>NUCLEOTIDE SEQUENCE [LARGE SCALE GENOMIC DNA]</scope>
</reference>
<comment type="caution">
    <text evidence="2">The sequence shown here is derived from an EMBL/GenBank/DDBJ whole genome shotgun (WGS) entry which is preliminary data.</text>
</comment>